<reference evidence="6" key="1">
    <citation type="submission" date="2022-07" db="EMBL/GenBank/DDBJ databases">
        <title>Phylogenomic reconstructions and comparative analyses of Kickxellomycotina fungi.</title>
        <authorList>
            <person name="Reynolds N.K."/>
            <person name="Stajich J.E."/>
            <person name="Barry K."/>
            <person name="Grigoriev I.V."/>
            <person name="Crous P."/>
            <person name="Smith M.E."/>
        </authorList>
    </citation>
    <scope>NUCLEOTIDE SEQUENCE</scope>
    <source>
        <strain evidence="6">BCRC 34381</strain>
    </source>
</reference>
<dbReference type="Pfam" id="PF09805">
    <property type="entry name" value="Nop25"/>
    <property type="match status" value="1"/>
</dbReference>
<comment type="caution">
    <text evidence="6">The sequence shown here is derived from an EMBL/GenBank/DDBJ whole genome shotgun (WGS) entry which is preliminary data.</text>
</comment>
<dbReference type="PANTHER" id="PTHR14577:SF0">
    <property type="entry name" value="NUCLEOLAR PROTEIN 12"/>
    <property type="match status" value="1"/>
</dbReference>
<name>A0A9W7Y9P3_9FUNG</name>
<feature type="region of interest" description="Disordered" evidence="5">
    <location>
        <begin position="160"/>
        <end position="224"/>
    </location>
</feature>
<evidence type="ECO:0000256" key="5">
    <source>
        <dbReference type="SAM" id="MobiDB-lite"/>
    </source>
</evidence>
<keyword evidence="3" id="KW-0175">Coiled coil</keyword>
<accession>A0A9W7Y9P3</accession>
<comment type="subcellular location">
    <subcellularLocation>
        <location evidence="1">Nucleus</location>
        <location evidence="1">Nucleolus</location>
    </subcellularLocation>
</comment>
<feature type="region of interest" description="Disordered" evidence="5">
    <location>
        <begin position="51"/>
        <end position="74"/>
    </location>
</feature>
<dbReference type="Proteomes" id="UP001143981">
    <property type="component" value="Unassembled WGS sequence"/>
</dbReference>
<evidence type="ECO:0000256" key="3">
    <source>
        <dbReference type="ARBA" id="ARBA00023054"/>
    </source>
</evidence>
<proteinExistence type="inferred from homology"/>
<keyword evidence="4" id="KW-0539">Nucleus</keyword>
<feature type="compositionally biased region" description="Basic and acidic residues" evidence="5">
    <location>
        <begin position="61"/>
        <end position="74"/>
    </location>
</feature>
<feature type="non-terminal residue" evidence="6">
    <location>
        <position position="224"/>
    </location>
</feature>
<evidence type="ECO:0000313" key="7">
    <source>
        <dbReference type="Proteomes" id="UP001143981"/>
    </source>
</evidence>
<organism evidence="6 7">
    <name type="scientific">Coemansia biformis</name>
    <dbReference type="NCBI Taxonomy" id="1286918"/>
    <lineage>
        <taxon>Eukaryota</taxon>
        <taxon>Fungi</taxon>
        <taxon>Fungi incertae sedis</taxon>
        <taxon>Zoopagomycota</taxon>
        <taxon>Kickxellomycotina</taxon>
        <taxon>Kickxellomycetes</taxon>
        <taxon>Kickxellales</taxon>
        <taxon>Kickxellaceae</taxon>
        <taxon>Coemansia</taxon>
    </lineage>
</organism>
<dbReference type="EMBL" id="JANBOI010000958">
    <property type="protein sequence ID" value="KAJ1727866.1"/>
    <property type="molecule type" value="Genomic_DNA"/>
</dbReference>
<feature type="compositionally biased region" description="Basic and acidic residues" evidence="5">
    <location>
        <begin position="200"/>
        <end position="216"/>
    </location>
</feature>
<feature type="region of interest" description="Disordered" evidence="5">
    <location>
        <begin position="88"/>
        <end position="142"/>
    </location>
</feature>
<comment type="similarity">
    <text evidence="2">Belongs to the RRP17 family.</text>
</comment>
<dbReference type="GO" id="GO:0019843">
    <property type="term" value="F:rRNA binding"/>
    <property type="evidence" value="ECO:0007669"/>
    <property type="project" value="TreeGrafter"/>
</dbReference>
<dbReference type="AlphaFoldDB" id="A0A9W7Y9P3"/>
<feature type="compositionally biased region" description="Acidic residues" evidence="5">
    <location>
        <begin position="96"/>
        <end position="108"/>
    </location>
</feature>
<evidence type="ECO:0000256" key="1">
    <source>
        <dbReference type="ARBA" id="ARBA00004604"/>
    </source>
</evidence>
<keyword evidence="7" id="KW-1185">Reference proteome</keyword>
<protein>
    <recommendedName>
        <fullName evidence="8">Ribosomal RNA-processing protein 17</fullName>
    </recommendedName>
</protein>
<dbReference type="GO" id="GO:0005730">
    <property type="term" value="C:nucleolus"/>
    <property type="evidence" value="ECO:0007669"/>
    <property type="project" value="UniProtKB-SubCell"/>
</dbReference>
<evidence type="ECO:0000256" key="2">
    <source>
        <dbReference type="ARBA" id="ARBA00007175"/>
    </source>
</evidence>
<gene>
    <name evidence="6" type="ORF">LPJ61_004347</name>
</gene>
<evidence type="ECO:0000313" key="6">
    <source>
        <dbReference type="EMBL" id="KAJ1727866.1"/>
    </source>
</evidence>
<feature type="compositionally biased region" description="Basic residues" evidence="5">
    <location>
        <begin position="187"/>
        <end position="196"/>
    </location>
</feature>
<evidence type="ECO:0008006" key="8">
    <source>
        <dbReference type="Google" id="ProtNLM"/>
    </source>
</evidence>
<dbReference type="InterPro" id="IPR019186">
    <property type="entry name" value="Nucleolar_protein_12"/>
</dbReference>
<evidence type="ECO:0000256" key="4">
    <source>
        <dbReference type="ARBA" id="ARBA00023242"/>
    </source>
</evidence>
<sequence length="224" mass="24692">MADNAAVLTRGAQVYARKRKARQEQVEEVQFDPKERRTFLTGFHKRKVQRREFAQAQAQEQAREERLVQRREQREQIKEQLAQKIFGDKAGISSDSEADSDAGDEADSAAERAQVEVLQGDTSVTTVTVTKDFDPADIGSLGIDLDKKLTPQALAARLERDLLKSAERDDGDDDGSGTSGSAAKAAGKNKGKKKGPQKQFRYETKAARTAANDKIKSAKIARSK</sequence>
<dbReference type="PANTHER" id="PTHR14577">
    <property type="entry name" value="NUCLEOLAR PROTEIN 12"/>
    <property type="match status" value="1"/>
</dbReference>
<dbReference type="OrthoDB" id="551633at2759"/>